<evidence type="ECO:0000313" key="3">
    <source>
        <dbReference type="EMBL" id="KIO25323.1"/>
    </source>
</evidence>
<dbReference type="AlphaFoldDB" id="A0A0C3KV42"/>
<feature type="compositionally biased region" description="Low complexity" evidence="1">
    <location>
        <begin position="68"/>
        <end position="90"/>
    </location>
</feature>
<evidence type="ECO:0000256" key="2">
    <source>
        <dbReference type="SAM" id="Phobius"/>
    </source>
</evidence>
<feature type="transmembrane region" description="Helical" evidence="2">
    <location>
        <begin position="222"/>
        <end position="244"/>
    </location>
</feature>
<evidence type="ECO:0000313" key="4">
    <source>
        <dbReference type="Proteomes" id="UP000054248"/>
    </source>
</evidence>
<dbReference type="OrthoDB" id="2553651at2759"/>
<feature type="transmembrane region" description="Helical" evidence="2">
    <location>
        <begin position="137"/>
        <end position="156"/>
    </location>
</feature>
<dbReference type="EMBL" id="KN823044">
    <property type="protein sequence ID" value="KIO25323.1"/>
    <property type="molecule type" value="Genomic_DNA"/>
</dbReference>
<feature type="transmembrane region" description="Helical" evidence="2">
    <location>
        <begin position="256"/>
        <end position="275"/>
    </location>
</feature>
<feature type="region of interest" description="Disordered" evidence="1">
    <location>
        <begin position="1"/>
        <end position="107"/>
    </location>
</feature>
<keyword evidence="4" id="KW-1185">Reference proteome</keyword>
<dbReference type="HOGENOM" id="CLU_095754_0_0_1"/>
<evidence type="ECO:0000256" key="1">
    <source>
        <dbReference type="SAM" id="MobiDB-lite"/>
    </source>
</evidence>
<keyword evidence="2" id="KW-0812">Transmembrane</keyword>
<feature type="compositionally biased region" description="Basic and acidic residues" evidence="1">
    <location>
        <begin position="25"/>
        <end position="40"/>
    </location>
</feature>
<dbReference type="Proteomes" id="UP000054248">
    <property type="component" value="Unassembled WGS sequence"/>
</dbReference>
<keyword evidence="2" id="KW-1133">Transmembrane helix</keyword>
<sequence>MSYADIAKHNASGPQAHPDTGLLNLERDGDTSLPDVEKKVTVVPQSYKDHPETETSALNHSLPSEPASQPHQSSNHQSSNHQSSNHQPSNAHGHSPFSQSERDRRSKDIKKKLEETEEEGLELWAEVKERMLRPGTLGGLIGIVNVGLIGAFGYELYSKPHVRSDTRLLATAGVSGLVLLGAEGYLAEAYRKTAAGQEEERRAREEGAALYRRTKDIVLRPGVLGGIVGVVNVGILGGVGYISYVHWDTPNWDRRTVSAVTVGLITLFTGEGYLAEQYKEKEYPKRR</sequence>
<reference evidence="4" key="2">
    <citation type="submission" date="2015-01" db="EMBL/GenBank/DDBJ databases">
        <title>Evolutionary Origins and Diversification of the Mycorrhizal Mutualists.</title>
        <authorList>
            <consortium name="DOE Joint Genome Institute"/>
            <consortium name="Mycorrhizal Genomics Consortium"/>
            <person name="Kohler A."/>
            <person name="Kuo A."/>
            <person name="Nagy L.G."/>
            <person name="Floudas D."/>
            <person name="Copeland A."/>
            <person name="Barry K.W."/>
            <person name="Cichocki N."/>
            <person name="Veneault-Fourrey C."/>
            <person name="LaButti K."/>
            <person name="Lindquist E.A."/>
            <person name="Lipzen A."/>
            <person name="Lundell T."/>
            <person name="Morin E."/>
            <person name="Murat C."/>
            <person name="Riley R."/>
            <person name="Ohm R."/>
            <person name="Sun H."/>
            <person name="Tunlid A."/>
            <person name="Henrissat B."/>
            <person name="Grigoriev I.V."/>
            <person name="Hibbett D.S."/>
            <person name="Martin F."/>
        </authorList>
    </citation>
    <scope>NUCLEOTIDE SEQUENCE [LARGE SCALE GENOMIC DNA]</scope>
    <source>
        <strain evidence="4">MUT 4182</strain>
    </source>
</reference>
<proteinExistence type="predicted"/>
<organism evidence="3 4">
    <name type="scientific">Tulasnella calospora MUT 4182</name>
    <dbReference type="NCBI Taxonomy" id="1051891"/>
    <lineage>
        <taxon>Eukaryota</taxon>
        <taxon>Fungi</taxon>
        <taxon>Dikarya</taxon>
        <taxon>Basidiomycota</taxon>
        <taxon>Agaricomycotina</taxon>
        <taxon>Agaricomycetes</taxon>
        <taxon>Cantharellales</taxon>
        <taxon>Tulasnellaceae</taxon>
        <taxon>Tulasnella</taxon>
    </lineage>
</organism>
<gene>
    <name evidence="3" type="ORF">M407DRAFT_92676</name>
</gene>
<accession>A0A0C3KV42</accession>
<feature type="transmembrane region" description="Helical" evidence="2">
    <location>
        <begin position="168"/>
        <end position="187"/>
    </location>
</feature>
<dbReference type="STRING" id="1051891.A0A0C3KV42"/>
<keyword evidence="2" id="KW-0472">Membrane</keyword>
<protein>
    <submittedName>
        <fullName evidence="3">Uncharacterized protein</fullName>
    </submittedName>
</protein>
<reference evidence="3 4" key="1">
    <citation type="submission" date="2014-04" db="EMBL/GenBank/DDBJ databases">
        <authorList>
            <consortium name="DOE Joint Genome Institute"/>
            <person name="Kuo A."/>
            <person name="Girlanda M."/>
            <person name="Perotto S."/>
            <person name="Kohler A."/>
            <person name="Nagy L.G."/>
            <person name="Floudas D."/>
            <person name="Copeland A."/>
            <person name="Barry K.W."/>
            <person name="Cichocki N."/>
            <person name="Veneault-Fourrey C."/>
            <person name="LaButti K."/>
            <person name="Lindquist E.A."/>
            <person name="Lipzen A."/>
            <person name="Lundell T."/>
            <person name="Morin E."/>
            <person name="Murat C."/>
            <person name="Sun H."/>
            <person name="Tunlid A."/>
            <person name="Henrissat B."/>
            <person name="Grigoriev I.V."/>
            <person name="Hibbett D.S."/>
            <person name="Martin F."/>
            <person name="Nordberg H.P."/>
            <person name="Cantor M.N."/>
            <person name="Hua S.X."/>
        </authorList>
    </citation>
    <scope>NUCLEOTIDE SEQUENCE [LARGE SCALE GENOMIC DNA]</scope>
    <source>
        <strain evidence="3 4">MUT 4182</strain>
    </source>
</reference>
<name>A0A0C3KV42_9AGAM</name>